<dbReference type="STRING" id="1150469.RSPPHO_03062"/>
<dbReference type="EC" id="2.4.99.12" evidence="3 10"/>
<dbReference type="InterPro" id="IPR038107">
    <property type="entry name" value="Glycos_transf_N_sf"/>
</dbReference>
<dbReference type="PANTHER" id="PTHR42755">
    <property type="entry name" value="3-DEOXY-MANNO-OCTULOSONATE CYTIDYLYLTRANSFERASE"/>
    <property type="match status" value="1"/>
</dbReference>
<comment type="subcellular location">
    <subcellularLocation>
        <location evidence="10">Cell membrane</location>
    </subcellularLocation>
</comment>
<protein>
    <recommendedName>
        <fullName evidence="4 10">3-deoxy-D-manno-octulosonic acid transferase</fullName>
        <shortName evidence="10">Kdo transferase</shortName>
        <ecNumber evidence="3 10">2.4.99.12</ecNumber>
    </recommendedName>
    <alternativeName>
        <fullName evidence="6 10">Lipid IV(A) 3-deoxy-D-manno-octulosonic acid transferase</fullName>
    </alternativeName>
</protein>
<keyword evidence="5 10" id="KW-0808">Transferase</keyword>
<dbReference type="PANTHER" id="PTHR42755:SF1">
    <property type="entry name" value="3-DEOXY-D-MANNO-OCTULOSONIC ACID TRANSFERASE, MITOCHONDRIAL-RELATED"/>
    <property type="match status" value="1"/>
</dbReference>
<keyword evidence="13" id="KW-1185">Reference proteome</keyword>
<evidence type="ECO:0000256" key="2">
    <source>
        <dbReference type="ARBA" id="ARBA00004713"/>
    </source>
</evidence>
<keyword evidence="10" id="KW-0448">Lipopolysaccharide biosynthesis</keyword>
<dbReference type="AlphaFoldDB" id="H6SQG9"/>
<accession>H6SQG9</accession>
<dbReference type="GO" id="GO:0005886">
    <property type="term" value="C:plasma membrane"/>
    <property type="evidence" value="ECO:0007669"/>
    <property type="project" value="UniProtKB-SubCell"/>
</dbReference>
<feature type="active site" description="Proton acceptor" evidence="8">
    <location>
        <position position="81"/>
    </location>
</feature>
<feature type="site" description="Transition state stabilizer" evidence="9">
    <location>
        <position position="151"/>
    </location>
</feature>
<dbReference type="Pfam" id="PF04413">
    <property type="entry name" value="Glycos_transf_N"/>
    <property type="match status" value="1"/>
</dbReference>
<dbReference type="SUPFAM" id="SSF53756">
    <property type="entry name" value="UDP-Glycosyltransferase/glycogen phosphorylase"/>
    <property type="match status" value="1"/>
</dbReference>
<name>H6SQG9_PARPM</name>
<dbReference type="GO" id="GO:0009244">
    <property type="term" value="P:lipopolysaccharide core region biosynthetic process"/>
    <property type="evidence" value="ECO:0007669"/>
    <property type="project" value="UniProtKB-UniRule"/>
</dbReference>
<dbReference type="Gene3D" id="3.40.50.11720">
    <property type="entry name" value="3-Deoxy-D-manno-octulosonic-acid transferase, N-terminal domain"/>
    <property type="match status" value="1"/>
</dbReference>
<keyword evidence="10" id="KW-1003">Cell membrane</keyword>
<dbReference type="KEGG" id="rpm:RSPPHO_03062"/>
<comment type="similarity">
    <text evidence="10">Belongs to the glycosyltransferase group 1 family.</text>
</comment>
<gene>
    <name evidence="12" type="ORF">RSPPHO_03062</name>
</gene>
<feature type="site" description="Transition state stabilizer" evidence="9">
    <location>
        <position position="227"/>
    </location>
</feature>
<dbReference type="GO" id="GO:0043842">
    <property type="term" value="F:Kdo transferase activity"/>
    <property type="evidence" value="ECO:0007669"/>
    <property type="project" value="UniProtKB-EC"/>
</dbReference>
<evidence type="ECO:0000256" key="6">
    <source>
        <dbReference type="ARBA" id="ARBA00031445"/>
    </source>
</evidence>
<evidence type="ECO:0000256" key="3">
    <source>
        <dbReference type="ARBA" id="ARBA00012621"/>
    </source>
</evidence>
<feature type="domain" description="3-deoxy-D-manno-octulosonic-acid transferase N-terminal" evidence="11">
    <location>
        <begin position="54"/>
        <end position="228"/>
    </location>
</feature>
<dbReference type="UniPathway" id="UPA00958"/>
<dbReference type="PATRIC" id="fig|1150469.3.peg.3452"/>
<evidence type="ECO:0000256" key="7">
    <source>
        <dbReference type="ARBA" id="ARBA00049183"/>
    </source>
</evidence>
<organism evidence="12 13">
    <name type="scientific">Pararhodospirillum photometricum DSM 122</name>
    <dbReference type="NCBI Taxonomy" id="1150469"/>
    <lineage>
        <taxon>Bacteria</taxon>
        <taxon>Pseudomonadati</taxon>
        <taxon>Pseudomonadota</taxon>
        <taxon>Alphaproteobacteria</taxon>
        <taxon>Rhodospirillales</taxon>
        <taxon>Rhodospirillaceae</taxon>
        <taxon>Pararhodospirillum</taxon>
    </lineage>
</organism>
<dbReference type="InterPro" id="IPR039901">
    <property type="entry name" value="Kdotransferase"/>
</dbReference>
<comment type="catalytic activity">
    <reaction evidence="7 10">
        <text>lipid IVA (E. coli) + CMP-3-deoxy-beta-D-manno-octulosonate = alpha-Kdo-(2-&gt;6)-lipid IVA (E. coli) + CMP + H(+)</text>
        <dbReference type="Rhea" id="RHEA:28066"/>
        <dbReference type="ChEBI" id="CHEBI:15378"/>
        <dbReference type="ChEBI" id="CHEBI:58603"/>
        <dbReference type="ChEBI" id="CHEBI:60364"/>
        <dbReference type="ChEBI" id="CHEBI:60377"/>
        <dbReference type="ChEBI" id="CHEBI:85987"/>
        <dbReference type="EC" id="2.4.99.12"/>
    </reaction>
</comment>
<reference evidence="12 13" key="1">
    <citation type="submission" date="2012-02" db="EMBL/GenBank/DDBJ databases">
        <title>Shotgun genome sequence of Phaeospirillum photometricum DSM 122.</title>
        <authorList>
            <person name="Duquesne K."/>
            <person name="Sturgis J."/>
        </authorList>
    </citation>
    <scope>NUCLEOTIDE SEQUENCE [LARGE SCALE GENOMIC DNA]</scope>
    <source>
        <strain evidence="13">DSM122</strain>
    </source>
</reference>
<dbReference type="HOGENOM" id="CLU_036146_1_1_5"/>
<evidence type="ECO:0000256" key="9">
    <source>
        <dbReference type="PIRSR" id="PIRSR639901-2"/>
    </source>
</evidence>
<dbReference type="eggNOG" id="COG1519">
    <property type="taxonomic scope" value="Bacteria"/>
</dbReference>
<sequence length="459" mass="49067">MSGLGPSLPGSFPVCPGAFMPTLALYRLLTAASAPGIDAFLRRRLARGKEDPVRLGERQGIAGLPRPEGPLVWLHGASLGEAAALLPLMARLRTERPALHLLLTTGTVSSARVLAERLPEGAVHQFVPVDTPAAARRFLEHWRPDLILWSESDLWPNLLAEADRLGVPRVLLNGRLSARSHRAWALARPLVTRMLGGFALALGQTEADAQRLADLGAPRTAQLGNLKQAAPAPEVDLPALAEAQAALGARPTWLFASTHPGEEEVAARVHRALKARHPDLLTLVVPRHAERAPALAEALSAQGLRVGRRSQGWPAADTEIWLGDTMGEMGLYLRLAPLVVMGKTFPESGSRLGGQNPLEPAMLERAVLWGPGMTNFAEIAQTMIAHGAARAVADADELTLALDIFLTHPEQARAQASAARRWAEGERAVLDRVLAALAPFLDPLAPPLPCLDEVPGAHP</sequence>
<evidence type="ECO:0000256" key="1">
    <source>
        <dbReference type="ARBA" id="ARBA00003394"/>
    </source>
</evidence>
<evidence type="ECO:0000313" key="13">
    <source>
        <dbReference type="Proteomes" id="UP000033220"/>
    </source>
</evidence>
<dbReference type="GO" id="GO:0009245">
    <property type="term" value="P:lipid A biosynthetic process"/>
    <property type="evidence" value="ECO:0007669"/>
    <property type="project" value="TreeGrafter"/>
</dbReference>
<evidence type="ECO:0000313" key="12">
    <source>
        <dbReference type="EMBL" id="CCG09688.1"/>
    </source>
</evidence>
<keyword evidence="10" id="KW-0472">Membrane</keyword>
<dbReference type="Proteomes" id="UP000033220">
    <property type="component" value="Chromosome DSM 122"/>
</dbReference>
<evidence type="ECO:0000256" key="5">
    <source>
        <dbReference type="ARBA" id="ARBA00022679"/>
    </source>
</evidence>
<evidence type="ECO:0000256" key="4">
    <source>
        <dbReference type="ARBA" id="ARBA00019077"/>
    </source>
</evidence>
<dbReference type="Gene3D" id="3.40.50.2000">
    <property type="entry name" value="Glycogen Phosphorylase B"/>
    <property type="match status" value="1"/>
</dbReference>
<comment type="pathway">
    <text evidence="2 10">Bacterial outer membrane biogenesis; LPS core biosynthesis.</text>
</comment>
<dbReference type="EMBL" id="HE663493">
    <property type="protein sequence ID" value="CCG09688.1"/>
    <property type="molecule type" value="Genomic_DNA"/>
</dbReference>
<evidence type="ECO:0000256" key="8">
    <source>
        <dbReference type="PIRSR" id="PIRSR639901-1"/>
    </source>
</evidence>
<evidence type="ECO:0000259" key="11">
    <source>
        <dbReference type="Pfam" id="PF04413"/>
    </source>
</evidence>
<proteinExistence type="inferred from homology"/>
<evidence type="ECO:0000256" key="10">
    <source>
        <dbReference type="RuleBase" id="RU365103"/>
    </source>
</evidence>
<dbReference type="InterPro" id="IPR007507">
    <property type="entry name" value="Glycos_transf_N"/>
</dbReference>
<comment type="function">
    <text evidence="1 10">Involved in lipopolysaccharide (LPS) biosynthesis. Catalyzes the transfer of 3-deoxy-D-manno-octulosonate (Kdo) residue(s) from CMP-Kdo to lipid IV(A), the tetraacyldisaccharide-1,4'-bisphosphate precursor of lipid A.</text>
</comment>